<dbReference type="SMART" id="SM00862">
    <property type="entry name" value="Trans_reg_C"/>
    <property type="match status" value="1"/>
</dbReference>
<evidence type="ECO:0000259" key="6">
    <source>
        <dbReference type="PROSITE" id="PS51755"/>
    </source>
</evidence>
<dbReference type="Proteomes" id="UP000240418">
    <property type="component" value="Unassembled WGS sequence"/>
</dbReference>
<accession>A0A2P8EVV3</accession>
<dbReference type="PROSITE" id="PS50005">
    <property type="entry name" value="TPR"/>
    <property type="match status" value="1"/>
</dbReference>
<dbReference type="GO" id="GO:0004016">
    <property type="term" value="F:adenylate cyclase activity"/>
    <property type="evidence" value="ECO:0007669"/>
    <property type="project" value="UniProtKB-ARBA"/>
</dbReference>
<dbReference type="InterPro" id="IPR001054">
    <property type="entry name" value="A/G_cyclase"/>
</dbReference>
<comment type="caution">
    <text evidence="7">The sequence shown here is derived from an EMBL/GenBank/DDBJ whole genome shotgun (WGS) entry which is preliminary data.</text>
</comment>
<dbReference type="GO" id="GO:0000160">
    <property type="term" value="P:phosphorelay signal transduction system"/>
    <property type="evidence" value="ECO:0007669"/>
    <property type="project" value="InterPro"/>
</dbReference>
<evidence type="ECO:0000256" key="4">
    <source>
        <dbReference type="SAM" id="Phobius"/>
    </source>
</evidence>
<keyword evidence="4" id="KW-0812">Transmembrane</keyword>
<dbReference type="Pfam" id="PF13181">
    <property type="entry name" value="TPR_8"/>
    <property type="match status" value="1"/>
</dbReference>
<dbReference type="InterPro" id="IPR036388">
    <property type="entry name" value="WH-like_DNA-bd_sf"/>
</dbReference>
<dbReference type="SUPFAM" id="SSF48452">
    <property type="entry name" value="TPR-like"/>
    <property type="match status" value="1"/>
</dbReference>
<dbReference type="Gene3D" id="1.25.40.10">
    <property type="entry name" value="Tetratricopeptide repeat domain"/>
    <property type="match status" value="2"/>
</dbReference>
<dbReference type="GO" id="GO:0003677">
    <property type="term" value="F:DNA binding"/>
    <property type="evidence" value="ECO:0007669"/>
    <property type="project" value="UniProtKB-UniRule"/>
</dbReference>
<dbReference type="AlphaFoldDB" id="A0A2P8EVV3"/>
<dbReference type="InterPro" id="IPR019734">
    <property type="entry name" value="TPR_rpt"/>
</dbReference>
<dbReference type="InterPro" id="IPR011990">
    <property type="entry name" value="TPR-like_helical_dom_sf"/>
</dbReference>
<dbReference type="SMART" id="SM00028">
    <property type="entry name" value="TPR"/>
    <property type="match status" value="4"/>
</dbReference>
<feature type="domain" description="Guanylate cyclase" evidence="5">
    <location>
        <begin position="7"/>
        <end position="122"/>
    </location>
</feature>
<dbReference type="CDD" id="cd00383">
    <property type="entry name" value="trans_reg_C"/>
    <property type="match status" value="1"/>
</dbReference>
<sequence>MERRLAAILITDMVGYSRLMALDEAEVFARQRKLRSDLIDTKIHDYGGRIIKSTGDGLLVMFQSAVDALRCAVMLQFELVQREALRPEDERLVYRIGVNMGDIILDDGDLYGDGVNVAARLVPMAEPGGICVTETVVNHVKGRVASDFEFLGERALKNIPDPIKLYKVDMVAERAAEKLLPLQVGNFEVDPRNGLITDGNGEIVHIRKQSQKVLAELAGMPNQLVSKDSLIDAVWGEIATTDDSLIQCITNIRKTLGKDAIETFPKKGYLLRTRDTKQALLPEAKATRRFGAIATSLAAVLAFVVLVIFWQTSGKSDKAQITDLEISTSQKSLAVLPFTNLSGDPNLRFFSNGLSEDLTTDLSKLADLTVISFSSSADFDDTDQGFGEIAQSLGAHYLVRGTVRHHGERVRINVSLIDARTSNNLWAERYDRDILNPFDVQSEVARSVAETLSLTLVGDPSTAADVQPEAYYMLLRGLEAMRANSAAGNAEARRYFEQALEFDADYSRAYANIAISYGRETEFRYDNEISKEEILKGLEAAITAVRLDPSLPDAYFALGVLNLALNDFDKALAAARHSIKLDKNYSDGYALLAEAGVYGGDLTEALAAIRKAKLLHPRHPATYDWVEGHILFQLEEYEEAKVLLDATVEKSPEFLRPWFVLAAANSRLSEPGEAAVSYRQVQRLLQSNGSVEPREIDWYAFEDRANRLQEGFNSASQNE</sequence>
<keyword evidence="2" id="KW-0802">TPR repeat</keyword>
<dbReference type="EMBL" id="PYGJ01000032">
    <property type="protein sequence ID" value="PSL13589.1"/>
    <property type="molecule type" value="Genomic_DNA"/>
</dbReference>
<dbReference type="InterPro" id="IPR029787">
    <property type="entry name" value="Nucleotide_cyclase"/>
</dbReference>
<feature type="DNA-binding region" description="OmpR/PhoB-type" evidence="3">
    <location>
        <begin position="179"/>
        <end position="273"/>
    </location>
</feature>
<dbReference type="Pfam" id="PF00211">
    <property type="entry name" value="Guanylate_cyc"/>
    <property type="match status" value="1"/>
</dbReference>
<feature type="transmembrane region" description="Helical" evidence="4">
    <location>
        <begin position="290"/>
        <end position="310"/>
    </location>
</feature>
<dbReference type="Gene3D" id="3.30.70.1230">
    <property type="entry name" value="Nucleotide cyclase"/>
    <property type="match status" value="1"/>
</dbReference>
<proteinExistence type="predicted"/>
<dbReference type="InterPro" id="IPR016032">
    <property type="entry name" value="Sig_transdc_resp-reg_C-effctor"/>
</dbReference>
<keyword evidence="4" id="KW-0472">Membrane</keyword>
<evidence type="ECO:0000256" key="2">
    <source>
        <dbReference type="PROSITE-ProRule" id="PRU00339"/>
    </source>
</evidence>
<evidence type="ECO:0000313" key="8">
    <source>
        <dbReference type="Proteomes" id="UP000240418"/>
    </source>
</evidence>
<evidence type="ECO:0000256" key="3">
    <source>
        <dbReference type="PROSITE-ProRule" id="PRU01091"/>
    </source>
</evidence>
<name>A0A2P8EVV3_9RHOB</name>
<dbReference type="Gene3D" id="3.40.50.10070">
    <property type="entry name" value="TolB, N-terminal domain"/>
    <property type="match status" value="1"/>
</dbReference>
<dbReference type="PANTHER" id="PTHR43081:SF19">
    <property type="entry name" value="PH-SENSITIVE ADENYLATE CYCLASE RV1264"/>
    <property type="match status" value="1"/>
</dbReference>
<evidence type="ECO:0000259" key="5">
    <source>
        <dbReference type="PROSITE" id="PS50125"/>
    </source>
</evidence>
<dbReference type="SUPFAM" id="SSF55073">
    <property type="entry name" value="Nucleotide cyclase"/>
    <property type="match status" value="1"/>
</dbReference>
<dbReference type="GO" id="GO:0006355">
    <property type="term" value="P:regulation of DNA-templated transcription"/>
    <property type="evidence" value="ECO:0007669"/>
    <property type="project" value="InterPro"/>
</dbReference>
<evidence type="ECO:0000256" key="1">
    <source>
        <dbReference type="ARBA" id="ARBA00023125"/>
    </source>
</evidence>
<organism evidence="7 8">
    <name type="scientific">Shimia abyssi</name>
    <dbReference type="NCBI Taxonomy" id="1662395"/>
    <lineage>
        <taxon>Bacteria</taxon>
        <taxon>Pseudomonadati</taxon>
        <taxon>Pseudomonadota</taxon>
        <taxon>Alphaproteobacteria</taxon>
        <taxon>Rhodobacterales</taxon>
        <taxon>Roseobacteraceae</taxon>
    </lineage>
</organism>
<feature type="domain" description="OmpR/PhoB-type" evidence="6">
    <location>
        <begin position="179"/>
        <end position="273"/>
    </location>
</feature>
<dbReference type="OrthoDB" id="54411at2"/>
<protein>
    <submittedName>
        <fullName evidence="7">TolB-like protein</fullName>
    </submittedName>
</protein>
<gene>
    <name evidence="7" type="ORF">CLV88_1329</name>
</gene>
<dbReference type="CDD" id="cd07302">
    <property type="entry name" value="CHD"/>
    <property type="match status" value="1"/>
</dbReference>
<dbReference type="Gene3D" id="1.10.10.10">
    <property type="entry name" value="Winged helix-like DNA-binding domain superfamily/Winged helix DNA-binding domain"/>
    <property type="match status" value="1"/>
</dbReference>
<evidence type="ECO:0000313" key="7">
    <source>
        <dbReference type="EMBL" id="PSL13589.1"/>
    </source>
</evidence>
<keyword evidence="4" id="KW-1133">Transmembrane helix</keyword>
<dbReference type="InterPro" id="IPR001867">
    <property type="entry name" value="OmpR/PhoB-type_DNA-bd"/>
</dbReference>
<dbReference type="Pfam" id="PF00486">
    <property type="entry name" value="Trans_reg_C"/>
    <property type="match status" value="1"/>
</dbReference>
<dbReference type="InterPro" id="IPR050697">
    <property type="entry name" value="Adenylyl/Guanylyl_Cyclase_3/4"/>
</dbReference>
<dbReference type="GO" id="GO:0006171">
    <property type="term" value="P:cAMP biosynthetic process"/>
    <property type="evidence" value="ECO:0007669"/>
    <property type="project" value="TreeGrafter"/>
</dbReference>
<dbReference type="SUPFAM" id="SSF46894">
    <property type="entry name" value="C-terminal effector domain of the bipartite response regulators"/>
    <property type="match status" value="1"/>
</dbReference>
<reference evidence="7 8" key="1">
    <citation type="submission" date="2018-03" db="EMBL/GenBank/DDBJ databases">
        <title>Genomic Encyclopedia of Archaeal and Bacterial Type Strains, Phase II (KMG-II): from individual species to whole genera.</title>
        <authorList>
            <person name="Goeker M."/>
        </authorList>
    </citation>
    <scope>NUCLEOTIDE SEQUENCE [LARGE SCALE GENOMIC DNA]</scope>
    <source>
        <strain evidence="7 8">DSM 100673</strain>
    </source>
</reference>
<dbReference type="PROSITE" id="PS50125">
    <property type="entry name" value="GUANYLATE_CYCLASE_2"/>
    <property type="match status" value="1"/>
</dbReference>
<dbReference type="PANTHER" id="PTHR43081">
    <property type="entry name" value="ADENYLATE CYCLASE, TERMINAL-DIFFERENTIATION SPECIFIC-RELATED"/>
    <property type="match status" value="1"/>
</dbReference>
<keyword evidence="8" id="KW-1185">Reference proteome</keyword>
<keyword evidence="1 3" id="KW-0238">DNA-binding</keyword>
<feature type="repeat" description="TPR" evidence="2">
    <location>
        <begin position="552"/>
        <end position="585"/>
    </location>
</feature>
<dbReference type="RefSeq" id="WP_106610644.1">
    <property type="nucleotide sequence ID" value="NZ_PYGJ01000032.1"/>
</dbReference>
<dbReference type="PROSITE" id="PS51755">
    <property type="entry name" value="OMPR_PHOB"/>
    <property type="match status" value="1"/>
</dbReference>